<dbReference type="CDD" id="cd07516">
    <property type="entry name" value="HAD_Pase"/>
    <property type="match status" value="1"/>
</dbReference>
<dbReference type="PANTHER" id="PTHR10000:SF55">
    <property type="entry name" value="5-AMINO-6-(5-PHOSPHO-D-RIBITYLAMINO)URACIL PHOSPHATASE YCSE"/>
    <property type="match status" value="1"/>
</dbReference>
<evidence type="ECO:0000313" key="2">
    <source>
        <dbReference type="Proteomes" id="UP000266172"/>
    </source>
</evidence>
<dbReference type="Proteomes" id="UP000266172">
    <property type="component" value="Unassembled WGS sequence"/>
</dbReference>
<sequence length="280" mass="30718">MKQPVSLIALDMDGTLFNGQSEISKEDQDAIREASSRGIHVAISTGRPYAGLPVTLLSGLGVSYAITSNGAAVYHLPNRLCIHESAMEPALVCPIIEELQKKSIHMDAFINGDGFSQRSCEGKIDCLDMPTSIKRYIHRTRTFTDDLAAYIRVHNLNVQKMTLNFYPQEDGTFLYRDEVMQILSEHPEITFLSGGYHNLEFTRAGVTKGNGLTLLCSHLGVDIEETLACGDTQNDIDILKTAAIGVAMENALPEVKEIADFVTRSNENSGVAHAIRTFAL</sequence>
<dbReference type="Gene3D" id="3.40.50.1000">
    <property type="entry name" value="HAD superfamily/HAD-like"/>
    <property type="match status" value="1"/>
</dbReference>
<dbReference type="InterPro" id="IPR000150">
    <property type="entry name" value="Cof"/>
</dbReference>
<dbReference type="InterPro" id="IPR006379">
    <property type="entry name" value="HAD-SF_hydro_IIB"/>
</dbReference>
<dbReference type="NCBIfam" id="TIGR00099">
    <property type="entry name" value="Cof-subfamily"/>
    <property type="match status" value="1"/>
</dbReference>
<dbReference type="AlphaFoldDB" id="A0A395VD91"/>
<dbReference type="GO" id="GO:0016791">
    <property type="term" value="F:phosphatase activity"/>
    <property type="evidence" value="ECO:0007669"/>
    <property type="project" value="TreeGrafter"/>
</dbReference>
<gene>
    <name evidence="1" type="ORF">DWX93_05400</name>
</gene>
<name>A0A395VD91_9FIRM</name>
<dbReference type="GO" id="GO:0000287">
    <property type="term" value="F:magnesium ion binding"/>
    <property type="evidence" value="ECO:0007669"/>
    <property type="project" value="TreeGrafter"/>
</dbReference>
<evidence type="ECO:0000313" key="1">
    <source>
        <dbReference type="EMBL" id="RGS41552.1"/>
    </source>
</evidence>
<accession>A0A395VD91</accession>
<dbReference type="GO" id="GO:0005829">
    <property type="term" value="C:cytosol"/>
    <property type="evidence" value="ECO:0007669"/>
    <property type="project" value="TreeGrafter"/>
</dbReference>
<dbReference type="Gene3D" id="3.30.1240.10">
    <property type="match status" value="1"/>
</dbReference>
<protein>
    <submittedName>
        <fullName evidence="1">HAD family phosphatase</fullName>
    </submittedName>
</protein>
<dbReference type="InterPro" id="IPR023214">
    <property type="entry name" value="HAD_sf"/>
</dbReference>
<dbReference type="EMBL" id="QRVL01000002">
    <property type="protein sequence ID" value="RGS41552.1"/>
    <property type="molecule type" value="Genomic_DNA"/>
</dbReference>
<dbReference type="SFLD" id="SFLDS00003">
    <property type="entry name" value="Haloacid_Dehalogenase"/>
    <property type="match status" value="1"/>
</dbReference>
<dbReference type="RefSeq" id="WP_118096912.1">
    <property type="nucleotide sequence ID" value="NZ_QRVL01000002.1"/>
</dbReference>
<organism evidence="1 2">
    <name type="scientific">Roseburia hominis</name>
    <dbReference type="NCBI Taxonomy" id="301301"/>
    <lineage>
        <taxon>Bacteria</taxon>
        <taxon>Bacillati</taxon>
        <taxon>Bacillota</taxon>
        <taxon>Clostridia</taxon>
        <taxon>Lachnospirales</taxon>
        <taxon>Lachnospiraceae</taxon>
        <taxon>Roseburia</taxon>
    </lineage>
</organism>
<comment type="caution">
    <text evidence="1">The sequence shown here is derived from an EMBL/GenBank/DDBJ whole genome shotgun (WGS) entry which is preliminary data.</text>
</comment>
<dbReference type="Pfam" id="PF08282">
    <property type="entry name" value="Hydrolase_3"/>
    <property type="match status" value="1"/>
</dbReference>
<dbReference type="SUPFAM" id="SSF56784">
    <property type="entry name" value="HAD-like"/>
    <property type="match status" value="1"/>
</dbReference>
<dbReference type="InterPro" id="IPR036412">
    <property type="entry name" value="HAD-like_sf"/>
</dbReference>
<dbReference type="PANTHER" id="PTHR10000">
    <property type="entry name" value="PHOSPHOSERINE PHOSPHATASE"/>
    <property type="match status" value="1"/>
</dbReference>
<dbReference type="SFLD" id="SFLDG01140">
    <property type="entry name" value="C2.B:_Phosphomannomutase_and_P"/>
    <property type="match status" value="1"/>
</dbReference>
<reference evidence="1 2" key="1">
    <citation type="submission" date="2018-08" db="EMBL/GenBank/DDBJ databases">
        <title>A genome reference for cultivated species of the human gut microbiota.</title>
        <authorList>
            <person name="Zou Y."/>
            <person name="Xue W."/>
            <person name="Luo G."/>
        </authorList>
    </citation>
    <scope>NUCLEOTIDE SEQUENCE [LARGE SCALE GENOMIC DNA]</scope>
    <source>
        <strain evidence="1 2">AF22-12AC</strain>
    </source>
</reference>
<dbReference type="NCBIfam" id="TIGR01484">
    <property type="entry name" value="HAD-SF-IIB"/>
    <property type="match status" value="1"/>
</dbReference>
<proteinExistence type="predicted"/>